<gene>
    <name evidence="3" type="ORF">FB557_1193</name>
</gene>
<feature type="domain" description="SGNH hydrolase-type esterase" evidence="2">
    <location>
        <begin position="231"/>
        <end position="375"/>
    </location>
</feature>
<dbReference type="RefSeq" id="WP_144856566.1">
    <property type="nucleotide sequence ID" value="NZ_BAAAYT010000001.1"/>
</dbReference>
<dbReference type="Pfam" id="PF13472">
    <property type="entry name" value="Lipase_GDSL_2"/>
    <property type="match status" value="1"/>
</dbReference>
<organism evidence="3 4">
    <name type="scientific">Marihabitans asiaticum</name>
    <dbReference type="NCBI Taxonomy" id="415218"/>
    <lineage>
        <taxon>Bacteria</taxon>
        <taxon>Bacillati</taxon>
        <taxon>Actinomycetota</taxon>
        <taxon>Actinomycetes</taxon>
        <taxon>Micrococcales</taxon>
        <taxon>Intrasporangiaceae</taxon>
        <taxon>Marihabitans</taxon>
    </lineage>
</organism>
<dbReference type="InterPro" id="IPR036514">
    <property type="entry name" value="SGNH_hydro_sf"/>
</dbReference>
<accession>A0A560WDC1</accession>
<dbReference type="AlphaFoldDB" id="A0A560WDC1"/>
<evidence type="ECO:0000259" key="2">
    <source>
        <dbReference type="Pfam" id="PF13472"/>
    </source>
</evidence>
<reference evidence="3 4" key="1">
    <citation type="submission" date="2019-06" db="EMBL/GenBank/DDBJ databases">
        <title>Sequencing the genomes of 1000 actinobacteria strains.</title>
        <authorList>
            <person name="Klenk H.-P."/>
        </authorList>
    </citation>
    <scope>NUCLEOTIDE SEQUENCE [LARGE SCALE GENOMIC DNA]</scope>
    <source>
        <strain evidence="3 4">DSM 18935</strain>
    </source>
</reference>
<dbReference type="Gene3D" id="3.40.50.1110">
    <property type="entry name" value="SGNH hydrolase"/>
    <property type="match status" value="1"/>
</dbReference>
<proteinExistence type="predicted"/>
<name>A0A560WDC1_9MICO</name>
<keyword evidence="1" id="KW-0732">Signal</keyword>
<dbReference type="InterPro" id="IPR051532">
    <property type="entry name" value="Ester_Hydrolysis_Enzymes"/>
</dbReference>
<dbReference type="InterPro" id="IPR013830">
    <property type="entry name" value="SGNH_hydro"/>
</dbReference>
<feature type="chain" id="PRO_5039254289" evidence="1">
    <location>
        <begin position="20"/>
        <end position="395"/>
    </location>
</feature>
<evidence type="ECO:0000313" key="3">
    <source>
        <dbReference type="EMBL" id="TWD15673.1"/>
    </source>
</evidence>
<evidence type="ECO:0000313" key="4">
    <source>
        <dbReference type="Proteomes" id="UP000315628"/>
    </source>
</evidence>
<dbReference type="SUPFAM" id="SSF52266">
    <property type="entry name" value="SGNH hydrolase"/>
    <property type="match status" value="2"/>
</dbReference>
<dbReference type="OrthoDB" id="9786188at2"/>
<protein>
    <submittedName>
        <fullName evidence="3">Lysophospholipase L1-like esterase</fullName>
    </submittedName>
</protein>
<evidence type="ECO:0000256" key="1">
    <source>
        <dbReference type="SAM" id="SignalP"/>
    </source>
</evidence>
<dbReference type="EMBL" id="VIUW01000002">
    <property type="protein sequence ID" value="TWD15673.1"/>
    <property type="molecule type" value="Genomic_DNA"/>
</dbReference>
<dbReference type="Proteomes" id="UP000315628">
    <property type="component" value="Unassembled WGS sequence"/>
</dbReference>
<sequence>MPPSARALLAGALSAVALAAATGVPWSEQGEARGQVAHVSVLEPWYRALDGSADAPATVVVMGDSVSEGYGAVADLERRWVGRLQDNLRATLPGSTCPVGSGGYEGTTSLVPAWYAAPSLPDPQIDGEHLLLDEVGPGGRAVLLGPGASITWRARAAEVAIGYRTGRVGGVLRVTVDGETALAGAAIETESEESARQVWFSATRDVEQRRYTVTNVSRKRYATVTDMTPYLGDRGRCVHVVDASHSGIAASTVSARPDYVRDSISMNPDLLVLPLGFNDARAGRSPEQLQRSVARIIAIARSSGYRGPVLLASWHTPPPGFFDTSWWDYRASLQELAGDRGVAYVDIGSDLPPVAGAPKGVYLDALHPGPRGQELIAAAMTRSLTRTGPVVPGAQ</sequence>
<keyword evidence="4" id="KW-1185">Reference proteome</keyword>
<feature type="signal peptide" evidence="1">
    <location>
        <begin position="1"/>
        <end position="19"/>
    </location>
</feature>
<dbReference type="PANTHER" id="PTHR30383">
    <property type="entry name" value="THIOESTERASE 1/PROTEASE 1/LYSOPHOSPHOLIPASE L1"/>
    <property type="match status" value="1"/>
</dbReference>
<comment type="caution">
    <text evidence="3">The sequence shown here is derived from an EMBL/GenBank/DDBJ whole genome shotgun (WGS) entry which is preliminary data.</text>
</comment>